<evidence type="ECO:0000256" key="1">
    <source>
        <dbReference type="ARBA" id="ARBA00022908"/>
    </source>
</evidence>
<dbReference type="Gene3D" id="1.10.443.10">
    <property type="entry name" value="Intergrase catalytic core"/>
    <property type="match status" value="1"/>
</dbReference>
<sequence length="515" mass="57444">MAPSTRQQGSVRHTKIRGGVYYLNLRIPPELQSAHSGRTHLVHSLGTQDAREAERKVTLARAELFEALESKQQKASLAAMLDRLHPSYREIFESCGGLEGLIRRYESAVGWLEDARQPPAEVYAPQNSYEAWVEDEADAAHAREIARTEEDARLTGKVLKELGRDVAVPGEPFGLLELAEAYITATDTKKQTGDTYRMVVRRFIELHGDLPLHALTTAHLRAYAEAVLKLPRVTSSKKLRGADIKTAIKIAEAKKLARVGEPTQAVHVSLLKSLTAFAVPEGYLRSDPWHQYRVIKRRTKHSAARNPRSPFAPSDIRSVLAHCATLDLRTVDRWAPLIAAYQGARREEIGQLHGKDIREIDGVWCISITDEDEHQKIKNKASLRTIPLHPAVIRAGFVDFARTRPETGPLFMEPSRWGKPPHELKPDARGRFTERYGKRFSRMLREQLGITDPTLVFHSFRHAWEDAADAANMQQSHRRVLAGRSANGDSQAAYGAGPALPALLESLSKIDPAAG</sequence>
<protein>
    <recommendedName>
        <fullName evidence="5">Core-binding (CB) domain-containing protein</fullName>
    </recommendedName>
</protein>
<keyword evidence="7" id="KW-1185">Reference proteome</keyword>
<evidence type="ECO:0000259" key="5">
    <source>
        <dbReference type="PROSITE" id="PS51900"/>
    </source>
</evidence>
<accession>A0A1I3MP79</accession>
<dbReference type="EMBL" id="FOQH01000011">
    <property type="protein sequence ID" value="SFI98787.1"/>
    <property type="molecule type" value="Genomic_DNA"/>
</dbReference>
<dbReference type="Pfam" id="PF20172">
    <property type="entry name" value="DUF6538"/>
    <property type="match status" value="1"/>
</dbReference>
<dbReference type="InterPro" id="IPR011010">
    <property type="entry name" value="DNA_brk_join_enz"/>
</dbReference>
<gene>
    <name evidence="6" type="ORF">SAMN05216258_111190</name>
</gene>
<dbReference type="RefSeq" id="WP_092864281.1">
    <property type="nucleotide sequence ID" value="NZ_FOQH01000011.1"/>
</dbReference>
<dbReference type="SUPFAM" id="SSF56349">
    <property type="entry name" value="DNA breaking-rejoining enzymes"/>
    <property type="match status" value="1"/>
</dbReference>
<reference evidence="6 7" key="1">
    <citation type="submission" date="2016-10" db="EMBL/GenBank/DDBJ databases">
        <authorList>
            <person name="de Groot N.N."/>
        </authorList>
    </citation>
    <scope>NUCLEOTIDE SEQUENCE [LARGE SCALE GENOMIC DNA]</scope>
    <source>
        <strain evidence="6 7">CGMCC 1.11030</strain>
    </source>
</reference>
<dbReference type="PROSITE" id="PS51900">
    <property type="entry name" value="CB"/>
    <property type="match status" value="1"/>
</dbReference>
<proteinExistence type="predicted"/>
<dbReference type="Gene3D" id="1.10.150.130">
    <property type="match status" value="1"/>
</dbReference>
<dbReference type="OrthoDB" id="7222937at2"/>
<evidence type="ECO:0000313" key="7">
    <source>
        <dbReference type="Proteomes" id="UP000199377"/>
    </source>
</evidence>
<keyword evidence="2 4" id="KW-0238">DNA-binding</keyword>
<feature type="domain" description="Core-binding (CB)" evidence="5">
    <location>
        <begin position="173"/>
        <end position="279"/>
    </location>
</feature>
<keyword evidence="1" id="KW-0229">DNA integration</keyword>
<organism evidence="6 7">
    <name type="scientific">Albimonas pacifica</name>
    <dbReference type="NCBI Taxonomy" id="1114924"/>
    <lineage>
        <taxon>Bacteria</taxon>
        <taxon>Pseudomonadati</taxon>
        <taxon>Pseudomonadota</taxon>
        <taxon>Alphaproteobacteria</taxon>
        <taxon>Rhodobacterales</taxon>
        <taxon>Paracoccaceae</taxon>
        <taxon>Albimonas</taxon>
    </lineage>
</organism>
<name>A0A1I3MP79_9RHOB</name>
<evidence type="ECO:0000256" key="3">
    <source>
        <dbReference type="ARBA" id="ARBA00023172"/>
    </source>
</evidence>
<dbReference type="InterPro" id="IPR044068">
    <property type="entry name" value="CB"/>
</dbReference>
<dbReference type="GO" id="GO:0003677">
    <property type="term" value="F:DNA binding"/>
    <property type="evidence" value="ECO:0007669"/>
    <property type="project" value="UniProtKB-UniRule"/>
</dbReference>
<evidence type="ECO:0000256" key="2">
    <source>
        <dbReference type="ARBA" id="ARBA00023125"/>
    </source>
</evidence>
<dbReference type="GO" id="GO:0015074">
    <property type="term" value="P:DNA integration"/>
    <property type="evidence" value="ECO:0007669"/>
    <property type="project" value="UniProtKB-KW"/>
</dbReference>
<dbReference type="InterPro" id="IPR046668">
    <property type="entry name" value="DUF6538"/>
</dbReference>
<dbReference type="Proteomes" id="UP000199377">
    <property type="component" value="Unassembled WGS sequence"/>
</dbReference>
<dbReference type="GO" id="GO:0006310">
    <property type="term" value="P:DNA recombination"/>
    <property type="evidence" value="ECO:0007669"/>
    <property type="project" value="UniProtKB-KW"/>
</dbReference>
<evidence type="ECO:0000256" key="4">
    <source>
        <dbReference type="PROSITE-ProRule" id="PRU01248"/>
    </source>
</evidence>
<dbReference type="CDD" id="cd01184">
    <property type="entry name" value="INT_C_like_1"/>
    <property type="match status" value="1"/>
</dbReference>
<evidence type="ECO:0000313" key="6">
    <source>
        <dbReference type="EMBL" id="SFI98787.1"/>
    </source>
</evidence>
<dbReference type="InterPro" id="IPR010998">
    <property type="entry name" value="Integrase_recombinase_N"/>
</dbReference>
<keyword evidence="3" id="KW-0233">DNA recombination</keyword>
<dbReference type="InterPro" id="IPR013762">
    <property type="entry name" value="Integrase-like_cat_sf"/>
</dbReference>
<dbReference type="AlphaFoldDB" id="A0A1I3MP79"/>